<evidence type="ECO:0000256" key="7">
    <source>
        <dbReference type="ARBA" id="ARBA00023284"/>
    </source>
</evidence>
<dbReference type="PANTHER" id="PTHR36570:SF3">
    <property type="entry name" value="DISULFIDE BOND FORMATION PROTEIN B"/>
    <property type="match status" value="1"/>
</dbReference>
<keyword evidence="4" id="KW-0813">Transport</keyword>
<feature type="transmembrane region" description="Helical" evidence="8">
    <location>
        <begin position="32"/>
        <end position="55"/>
    </location>
</feature>
<evidence type="ECO:0000313" key="10">
    <source>
        <dbReference type="Proteomes" id="UP000241936"/>
    </source>
</evidence>
<dbReference type="InterPro" id="IPR023380">
    <property type="entry name" value="DsbB-like_sf"/>
</dbReference>
<evidence type="ECO:0000256" key="5">
    <source>
        <dbReference type="ARBA" id="ARBA00022989"/>
    </source>
</evidence>
<keyword evidence="5 8" id="KW-1133">Transmembrane helix</keyword>
<reference evidence="9 10" key="1">
    <citation type="journal article" date="2018" name="Front. Microbiol.">
        <title>Pseudomonas rhizophila S211, a New Plant Growth-Promoting Rhizobacterium with Potential in Pesticide-Bioremediation.</title>
        <authorList>
            <person name="Hassen W."/>
            <person name="Neifar M."/>
            <person name="Cherif H."/>
            <person name="Najjari A."/>
            <person name="Chouchane H."/>
            <person name="Driouich R.C."/>
            <person name="Salah A."/>
            <person name="Naili F."/>
            <person name="Mosbah A."/>
            <person name="Souissi Y."/>
            <person name="Raddadi N."/>
            <person name="Ouzari H.I."/>
            <person name="Fava F."/>
            <person name="Cherif A."/>
        </authorList>
    </citation>
    <scope>NUCLEOTIDE SEQUENCE [LARGE SCALE GENOMIC DNA]</scope>
    <source>
        <strain evidence="9 10">S211</strain>
    </source>
</reference>
<keyword evidence="4" id="KW-0249">Electron transport</keyword>
<proteinExistence type="predicted"/>
<feature type="transmembrane region" description="Helical" evidence="8">
    <location>
        <begin position="67"/>
        <end position="85"/>
    </location>
</feature>
<feature type="transmembrane region" description="Helical" evidence="8">
    <location>
        <begin position="7"/>
        <end position="26"/>
    </location>
</feature>
<dbReference type="PANTHER" id="PTHR36570">
    <property type="entry name" value="DISULFIDE BOND FORMATION PROTEIN B"/>
    <property type="match status" value="1"/>
</dbReference>
<keyword evidence="6 8" id="KW-0472">Membrane</keyword>
<dbReference type="InterPro" id="IPR050183">
    <property type="entry name" value="DsbB"/>
</dbReference>
<evidence type="ECO:0000256" key="3">
    <source>
        <dbReference type="ARBA" id="ARBA00022692"/>
    </source>
</evidence>
<accession>A0ABM6U8N3</accession>
<evidence type="ECO:0000256" key="2">
    <source>
        <dbReference type="ARBA" id="ARBA00022475"/>
    </source>
</evidence>
<dbReference type="SUPFAM" id="SSF158442">
    <property type="entry name" value="DsbB-like"/>
    <property type="match status" value="1"/>
</dbReference>
<feature type="transmembrane region" description="Helical" evidence="8">
    <location>
        <begin position="140"/>
        <end position="161"/>
    </location>
</feature>
<dbReference type="Gene3D" id="1.20.1550.10">
    <property type="entry name" value="DsbB-like"/>
    <property type="match status" value="1"/>
</dbReference>
<keyword evidence="10" id="KW-1185">Reference proteome</keyword>
<evidence type="ECO:0000256" key="6">
    <source>
        <dbReference type="ARBA" id="ARBA00023136"/>
    </source>
</evidence>
<keyword evidence="2" id="KW-1003">Cell membrane</keyword>
<dbReference type="RefSeq" id="WP_047226120.1">
    <property type="nucleotide sequence ID" value="NZ_CP024081.1"/>
</dbReference>
<keyword evidence="7" id="KW-0676">Redox-active center</keyword>
<dbReference type="Pfam" id="PF02600">
    <property type="entry name" value="DsbB"/>
    <property type="match status" value="1"/>
</dbReference>
<dbReference type="EMBL" id="CP024081">
    <property type="protein sequence ID" value="AVU73732.1"/>
    <property type="molecule type" value="Genomic_DNA"/>
</dbReference>
<evidence type="ECO:0000313" key="9">
    <source>
        <dbReference type="EMBL" id="AVU73732.1"/>
    </source>
</evidence>
<name>A0ABM6U8N3_9PSED</name>
<sequence>MSLACSRFLFFMAFIAAALVFGIASYLEYAVGLTPCSLCVLQRLCLMLFLMNCLAACLHGPAQKGSICYGAMGLVFASSGLTLAWRQVLVQGDSLEQLPDCIDHLKAVSSWWGAVHRVLEGAIDCASITWTLFDLSLPEWSLLFFLAVSFVMSYLLLRLVWNALIRPLSGTTSQLVRVMD</sequence>
<gene>
    <name evidence="9" type="ORF">CRX69_00475</name>
</gene>
<comment type="subcellular location">
    <subcellularLocation>
        <location evidence="1">Cell membrane</location>
        <topology evidence="1">Multi-pass membrane protein</topology>
    </subcellularLocation>
</comment>
<protein>
    <submittedName>
        <fullName evidence="9">Disulfide bond formation protein B</fullName>
    </submittedName>
</protein>
<dbReference type="Proteomes" id="UP000241936">
    <property type="component" value="Chromosome"/>
</dbReference>
<evidence type="ECO:0000256" key="8">
    <source>
        <dbReference type="SAM" id="Phobius"/>
    </source>
</evidence>
<dbReference type="InterPro" id="IPR003752">
    <property type="entry name" value="DiS_bond_form_DsbB/BdbC"/>
</dbReference>
<keyword evidence="3 8" id="KW-0812">Transmembrane</keyword>
<evidence type="ECO:0000256" key="4">
    <source>
        <dbReference type="ARBA" id="ARBA00022982"/>
    </source>
</evidence>
<organism evidence="9 10">
    <name type="scientific">Pseudomonas rhizophila</name>
    <dbReference type="NCBI Taxonomy" id="2045200"/>
    <lineage>
        <taxon>Bacteria</taxon>
        <taxon>Pseudomonadati</taxon>
        <taxon>Pseudomonadota</taxon>
        <taxon>Gammaproteobacteria</taxon>
        <taxon>Pseudomonadales</taxon>
        <taxon>Pseudomonadaceae</taxon>
        <taxon>Pseudomonas</taxon>
    </lineage>
</organism>
<evidence type="ECO:0000256" key="1">
    <source>
        <dbReference type="ARBA" id="ARBA00004651"/>
    </source>
</evidence>